<sequence>MKNKIVSITEEMFSDAYHEDYEYLLGDYRLQEWSFGEREDVIEMSSVQRIDPKTKQVDFAMKSSKFRVLTMLYCIKEAPFGKVTQKAIRDLPVIVAEFLFESVSELNESMTEEQQKKFKES</sequence>
<organism evidence="1">
    <name type="scientific">marine sediment metagenome</name>
    <dbReference type="NCBI Taxonomy" id="412755"/>
    <lineage>
        <taxon>unclassified sequences</taxon>
        <taxon>metagenomes</taxon>
        <taxon>ecological metagenomes</taxon>
    </lineage>
</organism>
<name>A0A0F9S3D5_9ZZZZ</name>
<gene>
    <name evidence="1" type="ORF">LCGC14_0821690</name>
</gene>
<dbReference type="AlphaFoldDB" id="A0A0F9S3D5"/>
<reference evidence="1" key="1">
    <citation type="journal article" date="2015" name="Nature">
        <title>Complex archaea that bridge the gap between prokaryotes and eukaryotes.</title>
        <authorList>
            <person name="Spang A."/>
            <person name="Saw J.H."/>
            <person name="Jorgensen S.L."/>
            <person name="Zaremba-Niedzwiedzka K."/>
            <person name="Martijn J."/>
            <person name="Lind A.E."/>
            <person name="van Eijk R."/>
            <person name="Schleper C."/>
            <person name="Guy L."/>
            <person name="Ettema T.J."/>
        </authorList>
    </citation>
    <scope>NUCLEOTIDE SEQUENCE</scope>
</reference>
<comment type="caution">
    <text evidence="1">The sequence shown here is derived from an EMBL/GenBank/DDBJ whole genome shotgun (WGS) entry which is preliminary data.</text>
</comment>
<accession>A0A0F9S3D5</accession>
<proteinExistence type="predicted"/>
<dbReference type="EMBL" id="LAZR01002311">
    <property type="protein sequence ID" value="KKN31651.1"/>
    <property type="molecule type" value="Genomic_DNA"/>
</dbReference>
<protein>
    <submittedName>
        <fullName evidence="1">Uncharacterized protein</fullName>
    </submittedName>
</protein>
<evidence type="ECO:0000313" key="1">
    <source>
        <dbReference type="EMBL" id="KKN31651.1"/>
    </source>
</evidence>